<gene>
    <name evidence="7" type="ORF">ENT99_02670</name>
    <name evidence="8" type="ORF">ENU64_01150</name>
</gene>
<dbReference type="PROSITE" id="PS51257">
    <property type="entry name" value="PROKAR_LIPOPROTEIN"/>
    <property type="match status" value="1"/>
</dbReference>
<feature type="transmembrane region" description="Helical" evidence="5">
    <location>
        <begin position="6"/>
        <end position="29"/>
    </location>
</feature>
<dbReference type="EMBL" id="DTAU01000046">
    <property type="protein sequence ID" value="HFQ78590.1"/>
    <property type="molecule type" value="Genomic_DNA"/>
</dbReference>
<feature type="transmembrane region" description="Helical" evidence="5">
    <location>
        <begin position="74"/>
        <end position="97"/>
    </location>
</feature>
<evidence type="ECO:0000256" key="2">
    <source>
        <dbReference type="ARBA" id="ARBA00022692"/>
    </source>
</evidence>
<evidence type="ECO:0000259" key="6">
    <source>
        <dbReference type="PROSITE" id="PS50928"/>
    </source>
</evidence>
<comment type="caution">
    <text evidence="8">The sequence shown here is derived from an EMBL/GenBank/DDBJ whole genome shotgun (WGS) entry which is preliminary data.</text>
</comment>
<feature type="transmembrane region" description="Helical" evidence="5">
    <location>
        <begin position="181"/>
        <end position="202"/>
    </location>
</feature>
<protein>
    <submittedName>
        <fullName evidence="8">ABC transporter permease subunit</fullName>
    </submittedName>
</protein>
<dbReference type="GO" id="GO:0005886">
    <property type="term" value="C:plasma membrane"/>
    <property type="evidence" value="ECO:0007669"/>
    <property type="project" value="UniProtKB-SubCell"/>
</dbReference>
<dbReference type="AlphaFoldDB" id="A0A7J3MWV5"/>
<dbReference type="PANTHER" id="PTHR43632">
    <property type="entry name" value="PERMEASE COMPONENT OF TUNGSTATE ABC TRANSPORTER"/>
    <property type="match status" value="1"/>
</dbReference>
<keyword evidence="2 5" id="KW-0812">Transmembrane</keyword>
<comment type="similarity">
    <text evidence="5">Belongs to the binding-protein-dependent transport system permease family.</text>
</comment>
<reference evidence="8" key="1">
    <citation type="journal article" date="2020" name="mSystems">
        <title>Genome- and Community-Level Interaction Insights into Carbon Utilization and Element Cycling Functions of Hydrothermarchaeota in Hydrothermal Sediment.</title>
        <authorList>
            <person name="Zhou Z."/>
            <person name="Liu Y."/>
            <person name="Xu W."/>
            <person name="Pan J."/>
            <person name="Luo Z.H."/>
            <person name="Li M."/>
        </authorList>
    </citation>
    <scope>NUCLEOTIDE SEQUENCE [LARGE SCALE GENOMIC DNA]</scope>
    <source>
        <strain evidence="7">SpSt-629</strain>
        <strain evidence="8">SpSt-688</strain>
    </source>
</reference>
<dbReference type="InterPro" id="IPR049783">
    <property type="entry name" value="ABC_perm_TupB-like"/>
</dbReference>
<dbReference type="PANTHER" id="PTHR43632:SF1">
    <property type="entry name" value="PERMEASE COMPONENT OF TUNGSTATE ABC TRANSPORTER"/>
    <property type="match status" value="1"/>
</dbReference>
<dbReference type="CDD" id="cd06261">
    <property type="entry name" value="TM_PBP2"/>
    <property type="match status" value="1"/>
</dbReference>
<dbReference type="Pfam" id="PF00528">
    <property type="entry name" value="BPD_transp_1"/>
    <property type="match status" value="1"/>
</dbReference>
<feature type="transmembrane region" description="Helical" evidence="5">
    <location>
        <begin position="123"/>
        <end position="145"/>
    </location>
</feature>
<keyword evidence="5" id="KW-0813">Transport</keyword>
<keyword evidence="4 5" id="KW-0472">Membrane</keyword>
<accession>A0A7J3MWV5</accession>
<dbReference type="GO" id="GO:0055085">
    <property type="term" value="P:transmembrane transport"/>
    <property type="evidence" value="ECO:0007669"/>
    <property type="project" value="InterPro"/>
</dbReference>
<sequence>MGTVFRSIYIAGTATLLSCLWSIPLAYIITFRFRNRYIVEALTEAFVGIPTVVLGLLLYMLFSSSGPLGSLKLLYTPTAIIIGESILITPLIVSTIYRSLKDTAALYSELALSLGANKYQKTVFVLNQSISSIIASCIMGFSRAIGELGIAMMIGGNIKGYTRVMTTAIALEIAKGEFEEAIALSLILLLLTVSISIAVKLLTRVRVAWI</sequence>
<evidence type="ECO:0000256" key="1">
    <source>
        <dbReference type="ARBA" id="ARBA00004141"/>
    </source>
</evidence>
<dbReference type="InterPro" id="IPR035906">
    <property type="entry name" value="MetI-like_sf"/>
</dbReference>
<organism evidence="8">
    <name type="scientific">Ignisphaera aggregans</name>
    <dbReference type="NCBI Taxonomy" id="334771"/>
    <lineage>
        <taxon>Archaea</taxon>
        <taxon>Thermoproteota</taxon>
        <taxon>Thermoprotei</taxon>
        <taxon>Desulfurococcales</taxon>
        <taxon>Desulfurococcaceae</taxon>
        <taxon>Ignisphaera</taxon>
    </lineage>
</organism>
<feature type="transmembrane region" description="Helical" evidence="5">
    <location>
        <begin position="41"/>
        <end position="62"/>
    </location>
</feature>
<dbReference type="EMBL" id="DTDH01000031">
    <property type="protein sequence ID" value="HGT98022.1"/>
    <property type="molecule type" value="Genomic_DNA"/>
</dbReference>
<evidence type="ECO:0000256" key="4">
    <source>
        <dbReference type="ARBA" id="ARBA00023136"/>
    </source>
</evidence>
<evidence type="ECO:0000313" key="8">
    <source>
        <dbReference type="EMBL" id="HGT98022.1"/>
    </source>
</evidence>
<evidence type="ECO:0000256" key="3">
    <source>
        <dbReference type="ARBA" id="ARBA00022989"/>
    </source>
</evidence>
<dbReference type="Gene3D" id="1.10.3720.10">
    <property type="entry name" value="MetI-like"/>
    <property type="match status" value="1"/>
</dbReference>
<feature type="domain" description="ABC transmembrane type-1" evidence="6">
    <location>
        <begin position="4"/>
        <end position="199"/>
    </location>
</feature>
<evidence type="ECO:0000256" key="5">
    <source>
        <dbReference type="RuleBase" id="RU363032"/>
    </source>
</evidence>
<evidence type="ECO:0000313" key="7">
    <source>
        <dbReference type="EMBL" id="HFQ78590.1"/>
    </source>
</evidence>
<comment type="subcellular location">
    <subcellularLocation>
        <location evidence="5">Cell membrane</location>
        <topology evidence="5">Multi-pass membrane protein</topology>
    </subcellularLocation>
    <subcellularLocation>
        <location evidence="1">Membrane</location>
        <topology evidence="1">Multi-pass membrane protein</topology>
    </subcellularLocation>
</comment>
<proteinExistence type="inferred from homology"/>
<dbReference type="PROSITE" id="PS50928">
    <property type="entry name" value="ABC_TM1"/>
    <property type="match status" value="1"/>
</dbReference>
<dbReference type="NCBIfam" id="NF038017">
    <property type="entry name" value="ABC_perm1"/>
    <property type="match status" value="1"/>
</dbReference>
<name>A0A7J3MWV5_9CREN</name>
<keyword evidence="3 5" id="KW-1133">Transmembrane helix</keyword>
<dbReference type="InterPro" id="IPR000515">
    <property type="entry name" value="MetI-like"/>
</dbReference>
<dbReference type="SUPFAM" id="SSF161098">
    <property type="entry name" value="MetI-like"/>
    <property type="match status" value="1"/>
</dbReference>